<dbReference type="InterPro" id="IPR042089">
    <property type="entry name" value="Peptidase_M13_dom_2"/>
</dbReference>
<dbReference type="EMBL" id="JARK01001391">
    <property type="protein sequence ID" value="EYC10548.1"/>
    <property type="molecule type" value="Genomic_DNA"/>
</dbReference>
<dbReference type="Proteomes" id="UP000024635">
    <property type="component" value="Unassembled WGS sequence"/>
</dbReference>
<dbReference type="Gene3D" id="3.40.390.10">
    <property type="entry name" value="Collagenase (Catalytic Domain)"/>
    <property type="match status" value="1"/>
</dbReference>
<dbReference type="InterPro" id="IPR024079">
    <property type="entry name" value="MetalloPept_cat_dom_sf"/>
</dbReference>
<reference evidence="2" key="1">
    <citation type="journal article" date="2015" name="Nat. Genet.">
        <title>The genome and transcriptome of the zoonotic hookworm Ancylostoma ceylanicum identify infection-specific gene families.</title>
        <authorList>
            <person name="Schwarz E.M."/>
            <person name="Hu Y."/>
            <person name="Antoshechkin I."/>
            <person name="Miller M.M."/>
            <person name="Sternberg P.W."/>
            <person name="Aroian R.V."/>
        </authorList>
    </citation>
    <scope>NUCLEOTIDE SEQUENCE</scope>
    <source>
        <strain evidence="2">HY135</strain>
    </source>
</reference>
<organism evidence="1 2">
    <name type="scientific">Ancylostoma ceylanicum</name>
    <dbReference type="NCBI Taxonomy" id="53326"/>
    <lineage>
        <taxon>Eukaryota</taxon>
        <taxon>Metazoa</taxon>
        <taxon>Ecdysozoa</taxon>
        <taxon>Nematoda</taxon>
        <taxon>Chromadorea</taxon>
        <taxon>Rhabditida</taxon>
        <taxon>Rhabditina</taxon>
        <taxon>Rhabditomorpha</taxon>
        <taxon>Strongyloidea</taxon>
        <taxon>Ancylostomatidae</taxon>
        <taxon>Ancylostomatinae</taxon>
        <taxon>Ancylostoma</taxon>
    </lineage>
</organism>
<dbReference type="AlphaFoldDB" id="A0A016U7L8"/>
<gene>
    <name evidence="1" type="primary">Acey_s0055.g2620</name>
    <name evidence="1" type="ORF">Y032_0055g2620</name>
</gene>
<keyword evidence="2" id="KW-1185">Reference proteome</keyword>
<sequence>MKRFIAYYDSHLFDLDRLDKFYGNLAQIDDFEKLSFMELVDKFDSMDTEKRLKNLGQPKKTDELETKGEFDLNGLVTASNRPFSNQIYIYMGFLQFPYFGLTLPK</sequence>
<dbReference type="GO" id="GO:0008237">
    <property type="term" value="F:metallopeptidase activity"/>
    <property type="evidence" value="ECO:0007669"/>
    <property type="project" value="InterPro"/>
</dbReference>
<name>A0A016U7L8_9BILA</name>
<evidence type="ECO:0000313" key="2">
    <source>
        <dbReference type="Proteomes" id="UP000024635"/>
    </source>
</evidence>
<accession>A0A016U7L8</accession>
<comment type="caution">
    <text evidence="1">The sequence shown here is derived from an EMBL/GenBank/DDBJ whole genome shotgun (WGS) entry which is preliminary data.</text>
</comment>
<protein>
    <submittedName>
        <fullName evidence="1">Uncharacterized protein</fullName>
    </submittedName>
</protein>
<dbReference type="SUPFAM" id="SSF55486">
    <property type="entry name" value="Metalloproteases ('zincins'), catalytic domain"/>
    <property type="match status" value="1"/>
</dbReference>
<evidence type="ECO:0000313" key="1">
    <source>
        <dbReference type="EMBL" id="EYC10548.1"/>
    </source>
</evidence>
<dbReference type="Gene3D" id="1.10.1380.10">
    <property type="entry name" value="Neutral endopeptidase , domain2"/>
    <property type="match status" value="1"/>
</dbReference>
<proteinExistence type="predicted"/>